<feature type="region of interest" description="Disordered" evidence="1">
    <location>
        <begin position="1238"/>
        <end position="1455"/>
    </location>
</feature>
<name>A0A9P4TYH2_9PEZI</name>
<feature type="compositionally biased region" description="Low complexity" evidence="1">
    <location>
        <begin position="513"/>
        <end position="523"/>
    </location>
</feature>
<feature type="compositionally biased region" description="Acidic residues" evidence="1">
    <location>
        <begin position="993"/>
        <end position="1002"/>
    </location>
</feature>
<feature type="compositionally biased region" description="Polar residues" evidence="1">
    <location>
        <begin position="162"/>
        <end position="178"/>
    </location>
</feature>
<dbReference type="PANTHER" id="PTHR35711:SF1">
    <property type="entry name" value="ECTODERMAL, ISOFORM F"/>
    <property type="match status" value="1"/>
</dbReference>
<evidence type="ECO:0000256" key="1">
    <source>
        <dbReference type="SAM" id="MobiDB-lite"/>
    </source>
</evidence>
<organism evidence="2 3">
    <name type="scientific">Tothia fuscella</name>
    <dbReference type="NCBI Taxonomy" id="1048955"/>
    <lineage>
        <taxon>Eukaryota</taxon>
        <taxon>Fungi</taxon>
        <taxon>Dikarya</taxon>
        <taxon>Ascomycota</taxon>
        <taxon>Pezizomycotina</taxon>
        <taxon>Dothideomycetes</taxon>
        <taxon>Pleosporomycetidae</taxon>
        <taxon>Venturiales</taxon>
        <taxon>Cylindrosympodiaceae</taxon>
        <taxon>Tothia</taxon>
    </lineage>
</organism>
<evidence type="ECO:0000313" key="2">
    <source>
        <dbReference type="EMBL" id="KAF2429893.1"/>
    </source>
</evidence>
<dbReference type="Proteomes" id="UP000800235">
    <property type="component" value="Unassembled WGS sequence"/>
</dbReference>
<feature type="compositionally biased region" description="Acidic residues" evidence="1">
    <location>
        <begin position="794"/>
        <end position="804"/>
    </location>
</feature>
<protein>
    <recommendedName>
        <fullName evidence="4">Myb-like domain-containing protein</fullName>
    </recommendedName>
</protein>
<feature type="compositionally biased region" description="Low complexity" evidence="1">
    <location>
        <begin position="1431"/>
        <end position="1447"/>
    </location>
</feature>
<feature type="compositionally biased region" description="Basic and acidic residues" evidence="1">
    <location>
        <begin position="541"/>
        <end position="553"/>
    </location>
</feature>
<feature type="compositionally biased region" description="Polar residues" evidence="1">
    <location>
        <begin position="227"/>
        <end position="239"/>
    </location>
</feature>
<proteinExistence type="predicted"/>
<feature type="compositionally biased region" description="Acidic residues" evidence="1">
    <location>
        <begin position="1117"/>
        <end position="1135"/>
    </location>
</feature>
<feature type="compositionally biased region" description="Basic and acidic residues" evidence="1">
    <location>
        <begin position="130"/>
        <end position="148"/>
    </location>
</feature>
<evidence type="ECO:0008006" key="4">
    <source>
        <dbReference type="Google" id="ProtNLM"/>
    </source>
</evidence>
<comment type="caution">
    <text evidence="2">The sequence shown here is derived from an EMBL/GenBank/DDBJ whole genome shotgun (WGS) entry which is preliminary data.</text>
</comment>
<feature type="compositionally biased region" description="Low complexity" evidence="1">
    <location>
        <begin position="866"/>
        <end position="884"/>
    </location>
</feature>
<accession>A0A9P4TYH2</accession>
<feature type="compositionally biased region" description="Low complexity" evidence="1">
    <location>
        <begin position="116"/>
        <end position="127"/>
    </location>
</feature>
<feature type="compositionally biased region" description="Acidic residues" evidence="1">
    <location>
        <begin position="597"/>
        <end position="607"/>
    </location>
</feature>
<evidence type="ECO:0000313" key="3">
    <source>
        <dbReference type="Proteomes" id="UP000800235"/>
    </source>
</evidence>
<feature type="region of interest" description="Disordered" evidence="1">
    <location>
        <begin position="898"/>
        <end position="1202"/>
    </location>
</feature>
<feature type="compositionally biased region" description="Polar residues" evidence="1">
    <location>
        <begin position="740"/>
        <end position="760"/>
    </location>
</feature>
<dbReference type="PANTHER" id="PTHR35711">
    <property type="entry name" value="EXPRESSED PROTEIN"/>
    <property type="match status" value="1"/>
</dbReference>
<feature type="compositionally biased region" description="Low complexity" evidence="1">
    <location>
        <begin position="765"/>
        <end position="793"/>
    </location>
</feature>
<keyword evidence="3" id="KW-1185">Reference proteome</keyword>
<feature type="compositionally biased region" description="Polar residues" evidence="1">
    <location>
        <begin position="815"/>
        <end position="827"/>
    </location>
</feature>
<sequence>MDGDDYPDPSDQLLAELSQLTQPDLPQPKPKQRKRRRPTDAAIYDIPDDTEEDIPQSSGIVESSKRQKISTPVKKVTEKPNSLKILAQKAIERSSAAEIEDVTSSDGPATRRRSSQDQVQQIQAQEQQEQEQRRARPNESRQLQERSAFETPQAVNKPIRSILSSSQQVQTPLLSSATPGAKWTENEDRVLLQLKRQGHSIVEIAERLPGRNSEGVRKRLQRVDVQSKPSSSDAKQPSSVAKRPSLGASSGEKWTENEDRVLCQLKEQGHSNVEIAEHLPGRNFGAIRKRLQRLKIQPSARTPIQTPARALAVATVAAPRPHSSASEVQTMAQTARNMSSAAKWSEAEDSILLRELENGNTLKQIAIQHLSSRSADALRKRQKRLEAMSSRASVGSDAFFAVTDDPIQSTITQEEPAVDHASSPKRNGRSSSPQVLIPHATSAAPGRNIARTSRRRSQSITAEGGTNRKLKRSHSNISPTEVALPESPLGDHSQQQLKIEQTGRVRLRPNPRASQASVASQSQDGTPAENDEAYHSQSSPTKERHDEGEERAKSQASGEDNAMAGLLGNAKKGAVSNAHGKPPETTPVDFSRGPISDDSDEDMDDAILEPSQDLPSSPPDGMDLSRSTLSPVRKPILPAKAANASKLAAKLKNTMSTYGAAHRASTTPAPPPPPGTRFTFFSAAPKNVPDDNEDESSSSDSDSDSEEEDKTTARKAGVAKRIASPIKKPAATSAAKSGEVQKNQSSAQDTARNQTSQTRAIRSRATTTPTVKAPKAKASATQVSSEVISISSESESDGDSNAESESEKVEGSALAQEQNEPNSSSKNALPEVPPPIASHAIPEQADDARPQVPEKTVNTSVAEPKAASPPVTIKAAAAAAPPAARSYIPLFLPSRKRLEEVGSEDESSSSSSSDEETAPQKSNTVMRSSPRKSPRAITNAQVNRENDYSKTRQSSDNESGNDANEDAEMEPIFPIKAAIIKQVEVKATAQEDHSDDESDDDANERAEIRPMFPIKRSAPVQPDNETPGAGNESEESDWAGIVDKASVTTSPANLRAVSESRSSADHFSSGSESEDRTTGDEDESVSEEEGTSAEEEEEDSPVQSKRYAVKEKYFDDSASETGDDSGSDDQEDESGAEIPSSMRQVAIGMDSNSDSESDDSQDSPKHMAFKTHPMKISMPLPQQVMKASQAPKQTSSIPAKKNIDRFTSHAAPQSQVSDFQPAQARLKPYIKERYFDSDDEEEDYVYSEVSTSIQPISTNSLPQVDIGVVESDSSSSDEEMTDAPSSAAPAVISQKPPNPVAVEAESVESSSSESDEEMTGAPPSATPGTINQNPLAPAVAKAESEDSTSESSDSQSSGSSESSSDEESDKESDEEDVEMSDGEQPIPAVAAPPPPAVKPLLPARKTTVRATPAATKPRTFPAASPLPPAPKTSKPATSTSSKQSTPAVIPQPPTVDFDDYTRTVMLGAKNSMANLFNWFGS</sequence>
<feature type="region of interest" description="Disordered" evidence="1">
    <location>
        <begin position="213"/>
        <end position="254"/>
    </location>
</feature>
<feature type="compositionally biased region" description="Basic and acidic residues" evidence="1">
    <location>
        <begin position="944"/>
        <end position="955"/>
    </location>
</feature>
<feature type="compositionally biased region" description="Acidic residues" evidence="1">
    <location>
        <begin position="901"/>
        <end position="917"/>
    </location>
</feature>
<feature type="compositionally biased region" description="Low complexity" evidence="1">
    <location>
        <begin position="1300"/>
        <end position="1312"/>
    </location>
</feature>
<dbReference type="OrthoDB" id="2143914at2759"/>
<feature type="compositionally biased region" description="Polar residues" evidence="1">
    <location>
        <begin position="1253"/>
        <end position="1262"/>
    </location>
</feature>
<feature type="compositionally biased region" description="Polar residues" evidence="1">
    <location>
        <begin position="1059"/>
        <end position="1071"/>
    </location>
</feature>
<feature type="region of interest" description="Disordered" evidence="1">
    <location>
        <begin position="657"/>
        <end position="886"/>
    </location>
</feature>
<dbReference type="EMBL" id="MU007043">
    <property type="protein sequence ID" value="KAF2429893.1"/>
    <property type="molecule type" value="Genomic_DNA"/>
</dbReference>
<feature type="compositionally biased region" description="Acidic residues" evidence="1">
    <location>
        <begin position="1080"/>
        <end position="1100"/>
    </location>
</feature>
<feature type="region of interest" description="Disordered" evidence="1">
    <location>
        <begin position="410"/>
        <end position="638"/>
    </location>
</feature>
<reference evidence="2" key="1">
    <citation type="journal article" date="2020" name="Stud. Mycol.">
        <title>101 Dothideomycetes genomes: a test case for predicting lifestyles and emergence of pathogens.</title>
        <authorList>
            <person name="Haridas S."/>
            <person name="Albert R."/>
            <person name="Binder M."/>
            <person name="Bloem J."/>
            <person name="Labutti K."/>
            <person name="Salamov A."/>
            <person name="Andreopoulos B."/>
            <person name="Baker S."/>
            <person name="Barry K."/>
            <person name="Bills G."/>
            <person name="Bluhm B."/>
            <person name="Cannon C."/>
            <person name="Castanera R."/>
            <person name="Culley D."/>
            <person name="Daum C."/>
            <person name="Ezra D."/>
            <person name="Gonzalez J."/>
            <person name="Henrissat B."/>
            <person name="Kuo A."/>
            <person name="Liang C."/>
            <person name="Lipzen A."/>
            <person name="Lutzoni F."/>
            <person name="Magnuson J."/>
            <person name="Mondo S."/>
            <person name="Nolan M."/>
            <person name="Ohm R."/>
            <person name="Pangilinan J."/>
            <person name="Park H.-J."/>
            <person name="Ramirez L."/>
            <person name="Alfaro M."/>
            <person name="Sun H."/>
            <person name="Tritt A."/>
            <person name="Yoshinaga Y."/>
            <person name="Zwiers L.-H."/>
            <person name="Turgeon B."/>
            <person name="Goodwin S."/>
            <person name="Spatafora J."/>
            <person name="Crous P."/>
            <person name="Grigoriev I."/>
        </authorList>
    </citation>
    <scope>NUCLEOTIDE SEQUENCE</scope>
    <source>
        <strain evidence="2">CBS 130266</strain>
    </source>
</reference>
<gene>
    <name evidence="2" type="ORF">EJ08DRAFT_697920</name>
</gene>
<feature type="compositionally biased region" description="Acidic residues" evidence="1">
    <location>
        <begin position="1363"/>
        <end position="1381"/>
    </location>
</feature>
<feature type="compositionally biased region" description="Low complexity" evidence="1">
    <location>
        <begin position="1349"/>
        <end position="1362"/>
    </location>
</feature>
<feature type="region of interest" description="Disordered" evidence="1">
    <location>
        <begin position="1"/>
        <end position="182"/>
    </location>
</feature>
<feature type="compositionally biased region" description="Acidic residues" evidence="1">
    <location>
        <begin position="690"/>
        <end position="709"/>
    </location>
</feature>